<dbReference type="GO" id="GO:0003677">
    <property type="term" value="F:DNA binding"/>
    <property type="evidence" value="ECO:0007669"/>
    <property type="project" value="UniProtKB-UniRule"/>
</dbReference>
<dbReference type="InterPro" id="IPR036388">
    <property type="entry name" value="WH-like_DNA-bd_sf"/>
</dbReference>
<feature type="binding site" evidence="5">
    <location>
        <position position="183"/>
    </location>
    <ligand>
        <name>biotin</name>
        <dbReference type="ChEBI" id="CHEBI:57586"/>
    </ligand>
</feature>
<dbReference type="Gene3D" id="3.30.930.10">
    <property type="entry name" value="Bira Bifunctional Protein, Domain 2"/>
    <property type="match status" value="1"/>
</dbReference>
<evidence type="ECO:0000256" key="3">
    <source>
        <dbReference type="ARBA" id="ARBA00022840"/>
    </source>
</evidence>
<dbReference type="PANTHER" id="PTHR12835:SF5">
    <property type="entry name" value="BIOTIN--PROTEIN LIGASE"/>
    <property type="match status" value="1"/>
</dbReference>
<dbReference type="EMBL" id="SWVK01000021">
    <property type="protein sequence ID" value="NFN36245.1"/>
    <property type="molecule type" value="Genomic_DNA"/>
</dbReference>
<accession>A0A0M1LSS1</accession>
<evidence type="ECO:0000259" key="6">
    <source>
        <dbReference type="PROSITE" id="PS51733"/>
    </source>
</evidence>
<evidence type="ECO:0000256" key="1">
    <source>
        <dbReference type="ARBA" id="ARBA00022598"/>
    </source>
</evidence>
<dbReference type="NCBIfam" id="TIGR00121">
    <property type="entry name" value="birA_ligase"/>
    <property type="match status" value="1"/>
</dbReference>
<dbReference type="HAMAP" id="MF_00978">
    <property type="entry name" value="Bifunct_BirA"/>
    <property type="match status" value="1"/>
</dbReference>
<keyword evidence="4 5" id="KW-0092">Biotin</keyword>
<comment type="similarity">
    <text evidence="5">Belongs to the biotin--protein ligase family.</text>
</comment>
<dbReference type="Proteomes" id="UP000473681">
    <property type="component" value="Unassembled WGS sequence"/>
</dbReference>
<dbReference type="OrthoDB" id="9807064at2"/>
<dbReference type="InterPro" id="IPR004143">
    <property type="entry name" value="BPL_LPL_catalytic"/>
</dbReference>
<feature type="binding site" evidence="5">
    <location>
        <begin position="89"/>
        <end position="91"/>
    </location>
    <ligand>
        <name>biotin</name>
        <dbReference type="ChEBI" id="CHEBI:57586"/>
    </ligand>
</feature>
<dbReference type="SUPFAM" id="SSF50037">
    <property type="entry name" value="C-terminal domain of transcriptional repressors"/>
    <property type="match status" value="1"/>
</dbReference>
<dbReference type="Pfam" id="PF03099">
    <property type="entry name" value="BPL_LplA_LipB"/>
    <property type="match status" value="1"/>
</dbReference>
<evidence type="ECO:0000256" key="2">
    <source>
        <dbReference type="ARBA" id="ARBA00022741"/>
    </source>
</evidence>
<dbReference type="GO" id="GO:0004077">
    <property type="term" value="F:biotin--[biotin carboxyl-carrier protein] ligase activity"/>
    <property type="evidence" value="ECO:0007669"/>
    <property type="project" value="UniProtKB-UniRule"/>
</dbReference>
<dbReference type="Pfam" id="PF08279">
    <property type="entry name" value="HTH_11"/>
    <property type="match status" value="1"/>
</dbReference>
<keyword evidence="3 5" id="KW-0067">ATP-binding</keyword>
<dbReference type="InterPro" id="IPR004408">
    <property type="entry name" value="Biotin_CoA_COase_ligase"/>
</dbReference>
<dbReference type="CDD" id="cd16442">
    <property type="entry name" value="BPL"/>
    <property type="match status" value="1"/>
</dbReference>
<organism evidence="7 10">
    <name type="scientific">Clostridium botulinum</name>
    <dbReference type="NCBI Taxonomy" id="1491"/>
    <lineage>
        <taxon>Bacteria</taxon>
        <taxon>Bacillati</taxon>
        <taxon>Bacillota</taxon>
        <taxon>Clostridia</taxon>
        <taxon>Eubacteriales</taxon>
        <taxon>Clostridiaceae</taxon>
        <taxon>Clostridium</taxon>
    </lineage>
</organism>
<feature type="DNA-binding region" description="H-T-H motif" evidence="5">
    <location>
        <begin position="18"/>
        <end position="37"/>
    </location>
</feature>
<dbReference type="InterPro" id="IPR003142">
    <property type="entry name" value="BPL_C"/>
</dbReference>
<comment type="function">
    <text evidence="5">Acts both as a biotin--[acetyl-CoA-carboxylase] ligase and a repressor.</text>
</comment>
<dbReference type="PROSITE" id="PS51733">
    <property type="entry name" value="BPL_LPL_CATALYTIC"/>
    <property type="match status" value="1"/>
</dbReference>
<protein>
    <recommendedName>
        <fullName evidence="5">Bifunctional ligase/repressor BirA</fullName>
    </recommendedName>
    <alternativeName>
        <fullName evidence="5">Biotin--[acetyl-CoA-carboxylase] ligase</fullName>
        <ecNumber evidence="5">6.3.4.15</ecNumber>
    </alternativeName>
    <alternativeName>
        <fullName evidence="5">Biotin--protein ligase</fullName>
    </alternativeName>
    <alternativeName>
        <fullName evidence="5">Biotin-[acetyl-CoA carboxylase] synthetase</fullName>
    </alternativeName>
</protein>
<dbReference type="InterPro" id="IPR045864">
    <property type="entry name" value="aa-tRNA-synth_II/BPL/LPL"/>
</dbReference>
<name>A0A0M1LSS1_CLOBO</name>
<evidence type="ECO:0000313" key="10">
    <source>
        <dbReference type="Proteomes" id="UP000476820"/>
    </source>
</evidence>
<comment type="caution">
    <text evidence="5">Lacks conserved residue(s) required for the propagation of feature annotation.</text>
</comment>
<dbReference type="Gene3D" id="1.10.10.10">
    <property type="entry name" value="Winged helix-like DNA-binding domain superfamily/Winged helix DNA-binding domain"/>
    <property type="match status" value="1"/>
</dbReference>
<dbReference type="Pfam" id="PF02237">
    <property type="entry name" value="BPL_C"/>
    <property type="match status" value="1"/>
</dbReference>
<dbReference type="RefSeq" id="WP_053342741.1">
    <property type="nucleotide sequence ID" value="NZ_JACBDB010000002.1"/>
</dbReference>
<dbReference type="PANTHER" id="PTHR12835">
    <property type="entry name" value="BIOTIN PROTEIN LIGASE"/>
    <property type="match status" value="1"/>
</dbReference>
<gene>
    <name evidence="5" type="primary">birA</name>
    <name evidence="7" type="ORF">FC774_14470</name>
    <name evidence="8" type="ORF">FDB51_14200</name>
</gene>
<dbReference type="Proteomes" id="UP000476820">
    <property type="component" value="Unassembled WGS sequence"/>
</dbReference>
<comment type="catalytic activity">
    <reaction evidence="5">
        <text>biotin + L-lysyl-[protein] + ATP = N(6)-biotinyl-L-lysyl-[protein] + AMP + diphosphate + H(+)</text>
        <dbReference type="Rhea" id="RHEA:11756"/>
        <dbReference type="Rhea" id="RHEA-COMP:9752"/>
        <dbReference type="Rhea" id="RHEA-COMP:10505"/>
        <dbReference type="ChEBI" id="CHEBI:15378"/>
        <dbReference type="ChEBI" id="CHEBI:29969"/>
        <dbReference type="ChEBI" id="CHEBI:30616"/>
        <dbReference type="ChEBI" id="CHEBI:33019"/>
        <dbReference type="ChEBI" id="CHEBI:57586"/>
        <dbReference type="ChEBI" id="CHEBI:83144"/>
        <dbReference type="ChEBI" id="CHEBI:456215"/>
        <dbReference type="EC" id="6.3.4.15"/>
    </reaction>
</comment>
<dbReference type="EMBL" id="SWOV01000048">
    <property type="protein sequence ID" value="NFF89055.1"/>
    <property type="molecule type" value="Genomic_DNA"/>
</dbReference>
<dbReference type="Gene3D" id="2.30.30.100">
    <property type="match status" value="1"/>
</dbReference>
<sequence>MENKILNKLKNSTEYISGETLSLELNVSRSAIWKHIKTLKSKGYVIDGISNKGYKLISSPNALFPSEIDPLLKTKEIAKTIQYYYELPSTNKTAKQLADNNNVNNGTLIIAEKQTLGKGRFDRKWTSPSSGIWMSLILKPNIPPSEASKITQIAAASVYKALLNFGINVSIKWPNDIFINGKKLCGILTEMKCDIDRIHYLVLGIGLNVNLNAEEITDELKDIATSLKLEFNKTFSKSLILSEILNNFEPLYEKFILENNICEVLNICRKNSNLLNQKAKLITYHKEEIVTCIGINDNGELIVKDADGYEKAVTSGEISFRV</sequence>
<dbReference type="InterPro" id="IPR008988">
    <property type="entry name" value="Transcriptional_repressor_C"/>
</dbReference>
<keyword evidence="5" id="KW-0804">Transcription</keyword>
<keyword evidence="2 5" id="KW-0547">Nucleotide-binding</keyword>
<dbReference type="AlphaFoldDB" id="A0A0M1LSS1"/>
<dbReference type="SUPFAM" id="SSF46785">
    <property type="entry name" value="Winged helix' DNA-binding domain"/>
    <property type="match status" value="1"/>
</dbReference>
<feature type="binding site" evidence="5">
    <location>
        <position position="114"/>
    </location>
    <ligand>
        <name>biotin</name>
        <dbReference type="ChEBI" id="CHEBI:57586"/>
    </ligand>
</feature>
<dbReference type="GO" id="GO:0006355">
    <property type="term" value="P:regulation of DNA-templated transcription"/>
    <property type="evidence" value="ECO:0007669"/>
    <property type="project" value="UniProtKB-UniRule"/>
</dbReference>
<keyword evidence="5" id="KW-0678">Repressor</keyword>
<dbReference type="InterPro" id="IPR013196">
    <property type="entry name" value="HTH_11"/>
</dbReference>
<keyword evidence="5" id="KW-0238">DNA-binding</keyword>
<comment type="caution">
    <text evidence="7">The sequence shown here is derived from an EMBL/GenBank/DDBJ whole genome shotgun (WGS) entry which is preliminary data.</text>
</comment>
<dbReference type="SUPFAM" id="SSF55681">
    <property type="entry name" value="Class II aaRS and biotin synthetases"/>
    <property type="match status" value="1"/>
</dbReference>
<dbReference type="InterPro" id="IPR036390">
    <property type="entry name" value="WH_DNA-bd_sf"/>
</dbReference>
<dbReference type="GO" id="GO:0016740">
    <property type="term" value="F:transferase activity"/>
    <property type="evidence" value="ECO:0007669"/>
    <property type="project" value="UniProtKB-ARBA"/>
</dbReference>
<evidence type="ECO:0000313" key="9">
    <source>
        <dbReference type="Proteomes" id="UP000473681"/>
    </source>
</evidence>
<dbReference type="EC" id="6.3.4.15" evidence="5"/>
<evidence type="ECO:0000313" key="7">
    <source>
        <dbReference type="EMBL" id="NFF89055.1"/>
    </source>
</evidence>
<dbReference type="GO" id="GO:0005737">
    <property type="term" value="C:cytoplasm"/>
    <property type="evidence" value="ECO:0007669"/>
    <property type="project" value="TreeGrafter"/>
</dbReference>
<proteinExistence type="inferred from homology"/>
<evidence type="ECO:0000256" key="5">
    <source>
        <dbReference type="HAMAP-Rule" id="MF_00978"/>
    </source>
</evidence>
<reference evidence="9 10" key="1">
    <citation type="submission" date="2019-04" db="EMBL/GenBank/DDBJ databases">
        <title>Genome sequencing of Clostridium botulinum Groups I-IV and Clostridium butyricum.</title>
        <authorList>
            <person name="Brunt J."/>
            <person name="Van Vliet A.H.M."/>
            <person name="Stringer S.C."/>
            <person name="Carter A.T."/>
            <person name="Peck M.W."/>
        </authorList>
    </citation>
    <scope>NUCLEOTIDE SEQUENCE [LARGE SCALE GENOMIC DNA]</scope>
    <source>
        <strain evidence="7 10">1605</strain>
        <strain evidence="8 9">CB-K-33E</strain>
    </source>
</reference>
<keyword evidence="1 5" id="KW-0436">Ligase</keyword>
<dbReference type="InterPro" id="IPR030855">
    <property type="entry name" value="Bifunct_BirA"/>
</dbReference>
<dbReference type="GO" id="GO:0009249">
    <property type="term" value="P:protein lipoylation"/>
    <property type="evidence" value="ECO:0007669"/>
    <property type="project" value="UniProtKB-ARBA"/>
</dbReference>
<evidence type="ECO:0000256" key="4">
    <source>
        <dbReference type="ARBA" id="ARBA00023267"/>
    </source>
</evidence>
<evidence type="ECO:0000313" key="8">
    <source>
        <dbReference type="EMBL" id="NFN36245.1"/>
    </source>
</evidence>
<feature type="domain" description="BPL/LPL catalytic" evidence="6">
    <location>
        <begin position="66"/>
        <end position="256"/>
    </location>
</feature>
<keyword evidence="5" id="KW-0805">Transcription regulation</keyword>
<dbReference type="GO" id="GO:0005524">
    <property type="term" value="F:ATP binding"/>
    <property type="evidence" value="ECO:0007669"/>
    <property type="project" value="UniProtKB-UniRule"/>
</dbReference>